<evidence type="ECO:0000313" key="1">
    <source>
        <dbReference type="EMBL" id="KJB63333.1"/>
    </source>
</evidence>
<dbReference type="OMA" id="IHEYKIC"/>
<reference evidence="1 2" key="1">
    <citation type="journal article" date="2012" name="Nature">
        <title>Repeated polyploidization of Gossypium genomes and the evolution of spinnable cotton fibres.</title>
        <authorList>
            <person name="Paterson A.H."/>
            <person name="Wendel J.F."/>
            <person name="Gundlach H."/>
            <person name="Guo H."/>
            <person name="Jenkins J."/>
            <person name="Jin D."/>
            <person name="Llewellyn D."/>
            <person name="Showmaker K.C."/>
            <person name="Shu S."/>
            <person name="Udall J."/>
            <person name="Yoo M.J."/>
            <person name="Byers R."/>
            <person name="Chen W."/>
            <person name="Doron-Faigenboim A."/>
            <person name="Duke M.V."/>
            <person name="Gong L."/>
            <person name="Grimwood J."/>
            <person name="Grover C."/>
            <person name="Grupp K."/>
            <person name="Hu G."/>
            <person name="Lee T.H."/>
            <person name="Li J."/>
            <person name="Lin L."/>
            <person name="Liu T."/>
            <person name="Marler B.S."/>
            <person name="Page J.T."/>
            <person name="Roberts A.W."/>
            <person name="Romanel E."/>
            <person name="Sanders W.S."/>
            <person name="Szadkowski E."/>
            <person name="Tan X."/>
            <person name="Tang H."/>
            <person name="Xu C."/>
            <person name="Wang J."/>
            <person name="Wang Z."/>
            <person name="Zhang D."/>
            <person name="Zhang L."/>
            <person name="Ashrafi H."/>
            <person name="Bedon F."/>
            <person name="Bowers J.E."/>
            <person name="Brubaker C.L."/>
            <person name="Chee P.W."/>
            <person name="Das S."/>
            <person name="Gingle A.R."/>
            <person name="Haigler C.H."/>
            <person name="Harker D."/>
            <person name="Hoffmann L.V."/>
            <person name="Hovav R."/>
            <person name="Jones D.C."/>
            <person name="Lemke C."/>
            <person name="Mansoor S."/>
            <person name="ur Rahman M."/>
            <person name="Rainville L.N."/>
            <person name="Rambani A."/>
            <person name="Reddy U.K."/>
            <person name="Rong J.K."/>
            <person name="Saranga Y."/>
            <person name="Scheffler B.E."/>
            <person name="Scheffler J.A."/>
            <person name="Stelly D.M."/>
            <person name="Triplett B.A."/>
            <person name="Van Deynze A."/>
            <person name="Vaslin M.F."/>
            <person name="Waghmare V.N."/>
            <person name="Walford S.A."/>
            <person name="Wright R.J."/>
            <person name="Zaki E.A."/>
            <person name="Zhang T."/>
            <person name="Dennis E.S."/>
            <person name="Mayer K.F."/>
            <person name="Peterson D.G."/>
            <person name="Rokhsar D.S."/>
            <person name="Wang X."/>
            <person name="Schmutz J."/>
        </authorList>
    </citation>
    <scope>NUCLEOTIDE SEQUENCE [LARGE SCALE GENOMIC DNA]</scope>
</reference>
<dbReference type="AlphaFoldDB" id="A0A0D2SJP5"/>
<evidence type="ECO:0000313" key="2">
    <source>
        <dbReference type="Proteomes" id="UP000032304"/>
    </source>
</evidence>
<accession>A0A0D2SJP5</accession>
<keyword evidence="2" id="KW-1185">Reference proteome</keyword>
<protein>
    <submittedName>
        <fullName evidence="1">Uncharacterized protein</fullName>
    </submittedName>
</protein>
<gene>
    <name evidence="1" type="ORF">B456_010G209200</name>
</gene>
<name>A0A0D2SJP5_GOSRA</name>
<organism evidence="1 2">
    <name type="scientific">Gossypium raimondii</name>
    <name type="common">Peruvian cotton</name>
    <name type="synonym">Gossypium klotzschianum subsp. raimondii</name>
    <dbReference type="NCBI Taxonomy" id="29730"/>
    <lineage>
        <taxon>Eukaryota</taxon>
        <taxon>Viridiplantae</taxon>
        <taxon>Streptophyta</taxon>
        <taxon>Embryophyta</taxon>
        <taxon>Tracheophyta</taxon>
        <taxon>Spermatophyta</taxon>
        <taxon>Magnoliopsida</taxon>
        <taxon>eudicotyledons</taxon>
        <taxon>Gunneridae</taxon>
        <taxon>Pentapetalae</taxon>
        <taxon>rosids</taxon>
        <taxon>malvids</taxon>
        <taxon>Malvales</taxon>
        <taxon>Malvaceae</taxon>
        <taxon>Malvoideae</taxon>
        <taxon>Gossypium</taxon>
    </lineage>
</organism>
<dbReference type="Gramene" id="KJB63333">
    <property type="protein sequence ID" value="KJB63333"/>
    <property type="gene ID" value="B456_010G209200"/>
</dbReference>
<proteinExistence type="predicted"/>
<dbReference type="Proteomes" id="UP000032304">
    <property type="component" value="Chromosome 10"/>
</dbReference>
<dbReference type="EMBL" id="CM001749">
    <property type="protein sequence ID" value="KJB63333.1"/>
    <property type="molecule type" value="Genomic_DNA"/>
</dbReference>
<sequence length="90" mass="10431">MNRLTSLGSNRPGSNNIASHSIHEYKICKPLSFQPLNQKDNKNTALSLTVSYKFSFFKPILHFKHRPILLGNYVQHRPEHDIKRGTRMTL</sequence>